<dbReference type="InterPro" id="IPR038507">
    <property type="entry name" value="YcnI-like_sf"/>
</dbReference>
<keyword evidence="6" id="KW-1185">Reference proteome</keyword>
<protein>
    <recommendedName>
        <fullName evidence="4">YncI copper-binding domain-containing protein</fullName>
    </recommendedName>
</protein>
<evidence type="ECO:0000256" key="1">
    <source>
        <dbReference type="SAM" id="MobiDB-lite"/>
    </source>
</evidence>
<feature type="domain" description="YncI copper-binding" evidence="4">
    <location>
        <begin position="29"/>
        <end position="174"/>
    </location>
</feature>
<evidence type="ECO:0000313" key="6">
    <source>
        <dbReference type="Proteomes" id="UP000067689"/>
    </source>
</evidence>
<gene>
    <name evidence="5" type="ORF">AERYTH_08575</name>
</gene>
<dbReference type="AlphaFoldDB" id="A0A0U3T1V7"/>
<dbReference type="CDD" id="cd08545">
    <property type="entry name" value="YcnI_like"/>
    <property type="match status" value="1"/>
</dbReference>
<keyword evidence="2" id="KW-1133">Transmembrane helix</keyword>
<proteinExistence type="predicted"/>
<sequence length="238" mass="24391">MPTTRPTRLAAAAALTLATVAVAGPAVAHVGVSSPDAARDGYGKIVFRVPTESDTADTTKLVVTLPADAPFLHLTAQTKPGWTITTREGRLPAPVEVDGTEITRAVRTVTWTADGDGIPPGEFDEFALSGGPFPDADSIRFEAEQTYSDGEVVDWDQVQQGDTEPDKPAPTLSLLPAGEGGHAHGGSATGDDAGEHQSGAHESGGSGSDVLGRVLGGAALVVAVAALLGVLRQDRRRA</sequence>
<evidence type="ECO:0000256" key="3">
    <source>
        <dbReference type="SAM" id="SignalP"/>
    </source>
</evidence>
<keyword evidence="2" id="KW-0472">Membrane</keyword>
<feature type="signal peptide" evidence="3">
    <location>
        <begin position="1"/>
        <end position="28"/>
    </location>
</feature>
<reference evidence="5 6" key="1">
    <citation type="journal article" date="1991" name="Int. J. Syst. Bacteriol.">
        <title>Description of the erythromycin-producing bacterium Arthrobacter sp. strain NRRL B-3381 as Aeromicrobium erythreum gen. nov., sp. nov.</title>
        <authorList>
            <person name="Miller E.S."/>
            <person name="Woese C.R."/>
            <person name="Brenner S."/>
        </authorList>
    </citation>
    <scope>NUCLEOTIDE SEQUENCE [LARGE SCALE GENOMIC DNA]</scope>
    <source>
        <strain evidence="5 6">AR18</strain>
    </source>
</reference>
<dbReference type="Gene3D" id="2.60.40.2230">
    <property type="entry name" value="Uncharacterised protein YcnI-like PF07987, DUF1775"/>
    <property type="match status" value="1"/>
</dbReference>
<feature type="chain" id="PRO_5006845409" description="YncI copper-binding domain-containing protein" evidence="3">
    <location>
        <begin position="29"/>
        <end position="238"/>
    </location>
</feature>
<evidence type="ECO:0000259" key="4">
    <source>
        <dbReference type="Pfam" id="PF07987"/>
    </source>
</evidence>
<keyword evidence="2" id="KW-0812">Transmembrane</keyword>
<name>A0A0U3T1V7_9ACTN</name>
<dbReference type="KEGG" id="aer:AERYTH_08575"/>
<evidence type="ECO:0000313" key="5">
    <source>
        <dbReference type="EMBL" id="ALX04746.1"/>
    </source>
</evidence>
<dbReference type="EMBL" id="CP011502">
    <property type="protein sequence ID" value="ALX04746.1"/>
    <property type="molecule type" value="Genomic_DNA"/>
</dbReference>
<dbReference type="OrthoDB" id="9810871at2"/>
<dbReference type="Pfam" id="PF07987">
    <property type="entry name" value="DUF1775"/>
    <property type="match status" value="1"/>
</dbReference>
<feature type="compositionally biased region" description="Gly residues" evidence="1">
    <location>
        <begin position="178"/>
        <end position="188"/>
    </location>
</feature>
<dbReference type="Proteomes" id="UP000067689">
    <property type="component" value="Chromosome"/>
</dbReference>
<dbReference type="STRING" id="2041.AERYTH_08575"/>
<accession>A0A0U3T1V7</accession>
<keyword evidence="3" id="KW-0732">Signal</keyword>
<evidence type="ECO:0000256" key="2">
    <source>
        <dbReference type="SAM" id="Phobius"/>
    </source>
</evidence>
<dbReference type="PATRIC" id="fig|2041.4.peg.1797"/>
<organism evidence="5 6">
    <name type="scientific">Aeromicrobium erythreum</name>
    <dbReference type="NCBI Taxonomy" id="2041"/>
    <lineage>
        <taxon>Bacteria</taxon>
        <taxon>Bacillati</taxon>
        <taxon>Actinomycetota</taxon>
        <taxon>Actinomycetes</taxon>
        <taxon>Propionibacteriales</taxon>
        <taxon>Nocardioidaceae</taxon>
        <taxon>Aeromicrobium</taxon>
    </lineage>
</organism>
<dbReference type="InterPro" id="IPR012533">
    <property type="entry name" value="YcnI-copper_dom"/>
</dbReference>
<feature type="transmembrane region" description="Helical" evidence="2">
    <location>
        <begin position="210"/>
        <end position="231"/>
    </location>
</feature>
<feature type="region of interest" description="Disordered" evidence="1">
    <location>
        <begin position="159"/>
        <end position="207"/>
    </location>
</feature>
<dbReference type="RefSeq" id="WP_067857269.1">
    <property type="nucleotide sequence ID" value="NZ_CP011502.1"/>
</dbReference>